<evidence type="ECO:0000256" key="1">
    <source>
        <dbReference type="ARBA" id="ARBA00003109"/>
    </source>
</evidence>
<gene>
    <name evidence="12" type="ORF">ACFQ14_08095</name>
</gene>
<comment type="pathway">
    <text evidence="3">Amino-acid biosynthesis; L-valine biosynthesis; L-valine from pyruvate: step 4/4.</text>
</comment>
<keyword evidence="8" id="KW-0028">Amino-acid biosynthesis</keyword>
<evidence type="ECO:0000256" key="10">
    <source>
        <dbReference type="ARBA" id="ARBA00048798"/>
    </source>
</evidence>
<comment type="similarity">
    <text evidence="5">Belongs to the class-IV pyridoxal-phosphate-dependent aminotransferase family.</text>
</comment>
<dbReference type="EC" id="2.6.1.42" evidence="6"/>
<evidence type="ECO:0000256" key="8">
    <source>
        <dbReference type="ARBA" id="ARBA00023304"/>
    </source>
</evidence>
<organism evidence="12 13">
    <name type="scientific">Pseudahrensia aquimaris</name>
    <dbReference type="NCBI Taxonomy" id="744461"/>
    <lineage>
        <taxon>Bacteria</taxon>
        <taxon>Pseudomonadati</taxon>
        <taxon>Pseudomonadota</taxon>
        <taxon>Alphaproteobacteria</taxon>
        <taxon>Hyphomicrobiales</taxon>
        <taxon>Ahrensiaceae</taxon>
        <taxon>Pseudahrensia</taxon>
    </lineage>
</organism>
<dbReference type="SUPFAM" id="SSF56752">
    <property type="entry name" value="D-aminoacid aminotransferase-like PLP-dependent enzymes"/>
    <property type="match status" value="1"/>
</dbReference>
<keyword evidence="12" id="KW-0032">Aminotransferase</keyword>
<dbReference type="PANTHER" id="PTHR42743:SF11">
    <property type="entry name" value="AMINODEOXYCHORISMATE LYASE"/>
    <property type="match status" value="1"/>
</dbReference>
<keyword evidence="12" id="KW-0808">Transferase</keyword>
<reference evidence="13" key="1">
    <citation type="journal article" date="2019" name="Int. J. Syst. Evol. Microbiol.">
        <title>The Global Catalogue of Microorganisms (GCM) 10K type strain sequencing project: providing services to taxonomists for standard genome sequencing and annotation.</title>
        <authorList>
            <consortium name="The Broad Institute Genomics Platform"/>
            <consortium name="The Broad Institute Genome Sequencing Center for Infectious Disease"/>
            <person name="Wu L."/>
            <person name="Ma J."/>
        </authorList>
    </citation>
    <scope>NUCLEOTIDE SEQUENCE [LARGE SCALE GENOMIC DNA]</scope>
    <source>
        <strain evidence="13">CCUG 60023</strain>
    </source>
</reference>
<evidence type="ECO:0000313" key="13">
    <source>
        <dbReference type="Proteomes" id="UP001597101"/>
    </source>
</evidence>
<dbReference type="GO" id="GO:0008483">
    <property type="term" value="F:transaminase activity"/>
    <property type="evidence" value="ECO:0007669"/>
    <property type="project" value="UniProtKB-KW"/>
</dbReference>
<name>A0ABW3FF41_9HYPH</name>
<dbReference type="Gene3D" id="3.20.10.10">
    <property type="entry name" value="D-amino Acid Aminotransferase, subunit A, domain 2"/>
    <property type="match status" value="1"/>
</dbReference>
<evidence type="ECO:0000256" key="11">
    <source>
        <dbReference type="ARBA" id="ARBA00049229"/>
    </source>
</evidence>
<comment type="catalytic activity">
    <reaction evidence="11">
        <text>L-leucine + 2-oxoglutarate = 4-methyl-2-oxopentanoate + L-glutamate</text>
        <dbReference type="Rhea" id="RHEA:18321"/>
        <dbReference type="ChEBI" id="CHEBI:16810"/>
        <dbReference type="ChEBI" id="CHEBI:17865"/>
        <dbReference type="ChEBI" id="CHEBI:29985"/>
        <dbReference type="ChEBI" id="CHEBI:57427"/>
        <dbReference type="EC" id="2.6.1.42"/>
    </reaction>
</comment>
<sequence>MDAVGPDFSKGAAWMAGEIVPIADAKISVLDWGLTHSDITYDVVHVWDGVFFRMDDYLDRFFESIAKLHLDVPQTRSEMREILHAIVARSGLQRSYVSLVASRGVPGIPGSRDPRDCINHFYAWCVPFVWVFTEEMVARGVKLMVPDFVQRIAPEAVDPTAKNYHWGDFTQGLIAAKQAHYDNTVLVDTNGNVTEGPGFNIFMVKDGIVRTPRRGMLEGITRRTAIEMCAACGIECVEEDVLLAEMMEADEVFATTTGGGVVAVVQMNERVFSNGVAGPVTSQLSQLYWNWHEDPKFIQPVNYQVSGE</sequence>
<evidence type="ECO:0000256" key="6">
    <source>
        <dbReference type="ARBA" id="ARBA00013053"/>
    </source>
</evidence>
<evidence type="ECO:0000256" key="7">
    <source>
        <dbReference type="ARBA" id="ARBA00014472"/>
    </source>
</evidence>
<evidence type="ECO:0000256" key="5">
    <source>
        <dbReference type="ARBA" id="ARBA00009320"/>
    </source>
</evidence>
<evidence type="ECO:0000256" key="9">
    <source>
        <dbReference type="ARBA" id="ARBA00048212"/>
    </source>
</evidence>
<dbReference type="InterPro" id="IPR001544">
    <property type="entry name" value="Aminotrans_IV"/>
</dbReference>
<protein>
    <recommendedName>
        <fullName evidence="7">Probable branched-chain-amino-acid aminotransferase</fullName>
        <ecNumber evidence="6">2.6.1.42</ecNumber>
    </recommendedName>
</protein>
<comment type="pathway">
    <text evidence="4">Amino-acid biosynthesis; L-leucine biosynthesis; L-leucine from 3-methyl-2-oxobutanoate: step 4/4.</text>
</comment>
<dbReference type="Gene3D" id="3.30.470.10">
    <property type="match status" value="1"/>
</dbReference>
<comment type="catalytic activity">
    <reaction evidence="10">
        <text>L-isoleucine + 2-oxoglutarate = (S)-3-methyl-2-oxopentanoate + L-glutamate</text>
        <dbReference type="Rhea" id="RHEA:24801"/>
        <dbReference type="ChEBI" id="CHEBI:16810"/>
        <dbReference type="ChEBI" id="CHEBI:29985"/>
        <dbReference type="ChEBI" id="CHEBI:35146"/>
        <dbReference type="ChEBI" id="CHEBI:58045"/>
        <dbReference type="EC" id="2.6.1.42"/>
    </reaction>
</comment>
<keyword evidence="13" id="KW-1185">Reference proteome</keyword>
<dbReference type="RefSeq" id="WP_377212220.1">
    <property type="nucleotide sequence ID" value="NZ_JBHTJV010000005.1"/>
</dbReference>
<comment type="pathway">
    <text evidence="2">Amino-acid biosynthesis; L-isoleucine biosynthesis; L-isoleucine from 2-oxobutanoate: step 4/4.</text>
</comment>
<dbReference type="PANTHER" id="PTHR42743">
    <property type="entry name" value="AMINO-ACID AMINOTRANSFERASE"/>
    <property type="match status" value="1"/>
</dbReference>
<dbReference type="InterPro" id="IPR050571">
    <property type="entry name" value="Class-IV_PLP-Dep_Aminotrnsfr"/>
</dbReference>
<accession>A0ABW3FF41</accession>
<evidence type="ECO:0000256" key="3">
    <source>
        <dbReference type="ARBA" id="ARBA00004931"/>
    </source>
</evidence>
<keyword evidence="8" id="KW-0100">Branched-chain amino acid biosynthesis</keyword>
<dbReference type="InterPro" id="IPR043131">
    <property type="entry name" value="BCAT-like_N"/>
</dbReference>
<dbReference type="InterPro" id="IPR043132">
    <property type="entry name" value="BCAT-like_C"/>
</dbReference>
<comment type="caution">
    <text evidence="12">The sequence shown here is derived from an EMBL/GenBank/DDBJ whole genome shotgun (WGS) entry which is preliminary data.</text>
</comment>
<evidence type="ECO:0000256" key="4">
    <source>
        <dbReference type="ARBA" id="ARBA00005072"/>
    </source>
</evidence>
<evidence type="ECO:0000313" key="12">
    <source>
        <dbReference type="EMBL" id="MFD0916363.1"/>
    </source>
</evidence>
<dbReference type="EMBL" id="JBHTJV010000005">
    <property type="protein sequence ID" value="MFD0916363.1"/>
    <property type="molecule type" value="Genomic_DNA"/>
</dbReference>
<dbReference type="Pfam" id="PF01063">
    <property type="entry name" value="Aminotran_4"/>
    <property type="match status" value="1"/>
</dbReference>
<dbReference type="Proteomes" id="UP001597101">
    <property type="component" value="Unassembled WGS sequence"/>
</dbReference>
<comment type="catalytic activity">
    <reaction evidence="9">
        <text>L-valine + 2-oxoglutarate = 3-methyl-2-oxobutanoate + L-glutamate</text>
        <dbReference type="Rhea" id="RHEA:24813"/>
        <dbReference type="ChEBI" id="CHEBI:11851"/>
        <dbReference type="ChEBI" id="CHEBI:16810"/>
        <dbReference type="ChEBI" id="CHEBI:29985"/>
        <dbReference type="ChEBI" id="CHEBI:57762"/>
        <dbReference type="EC" id="2.6.1.42"/>
    </reaction>
</comment>
<comment type="function">
    <text evidence="1">Acts on leucine, isoleucine and valine.</text>
</comment>
<dbReference type="InterPro" id="IPR036038">
    <property type="entry name" value="Aminotransferase-like"/>
</dbReference>
<evidence type="ECO:0000256" key="2">
    <source>
        <dbReference type="ARBA" id="ARBA00004824"/>
    </source>
</evidence>
<proteinExistence type="inferred from homology"/>